<feature type="region of interest" description="Disordered" evidence="4">
    <location>
        <begin position="593"/>
        <end position="862"/>
    </location>
</feature>
<accession>A0A9P5SS70</accession>
<feature type="compositionally biased region" description="Low complexity" evidence="4">
    <location>
        <begin position="41"/>
        <end position="66"/>
    </location>
</feature>
<dbReference type="AlphaFoldDB" id="A0A9P5SS70"/>
<organism evidence="6 7">
    <name type="scientific">Podila minutissima</name>
    <dbReference type="NCBI Taxonomy" id="64525"/>
    <lineage>
        <taxon>Eukaryota</taxon>
        <taxon>Fungi</taxon>
        <taxon>Fungi incertae sedis</taxon>
        <taxon>Mucoromycota</taxon>
        <taxon>Mortierellomycotina</taxon>
        <taxon>Mortierellomycetes</taxon>
        <taxon>Mortierellales</taxon>
        <taxon>Mortierellaceae</taxon>
        <taxon>Podila</taxon>
    </lineage>
</organism>
<dbReference type="Pfam" id="PF02187">
    <property type="entry name" value="GAS2"/>
    <property type="match status" value="1"/>
</dbReference>
<dbReference type="GO" id="GO:0051293">
    <property type="term" value="P:establishment of spindle localization"/>
    <property type="evidence" value="ECO:0007669"/>
    <property type="project" value="TreeGrafter"/>
</dbReference>
<dbReference type="PANTHER" id="PTHR37271">
    <property type="entry name" value="KARYOGAMY PROTEIN KAR9"/>
    <property type="match status" value="1"/>
</dbReference>
<feature type="domain" description="GAR" evidence="5">
    <location>
        <begin position="881"/>
        <end position="1017"/>
    </location>
</feature>
<sequence length="1026" mass="111955">MSPPSLAFEATPTMHSIHSILEDTATSMPTSPQPPVLGLGITTTTPSITAPSATTSTAPTSTPSASKTALYESYQSQIENLKRLPVPYSDIYHALSSYDTIPFPTLVERYQRAAADLRTWLETAEMAVFALAMDVGQEGASDKREIGEIDVIMNRFHPNIEMLVELKERIESRIKDEVAAGNTAAASSEQDLQQTTQTIKSSWGSLKQTLEKVKGDLAGSRLRSELLTHMDNVLNDIEDICASIDAYNLERSAITSDEEGFLPSRISTSQEDAKAKARSLETLAQVDSRIELLISRVDFLDNRVGSLPTDDSGVGTESKDALQSRYQQVQLRWDDLKFRRERVSDELKEDKWLEVFEQVAEQVESMMESMERAIIHCQGLLDQIRGMVREKVVPDAPIDRDHLYSIFKSFEAKHKYYAPAVNKMLDMLENGIESRMTRNHDVIQRHQAMNVKWDQLQDGLEHVDRGLDGVERWLDILDASRLPYLPALPLKQVEKKPAAANGRRPVAGVQSPLQQRQQQQKLQQQQQQQQQQRGRRPLPNSATSSPSPSPAPGRPGTRSPLSSGYGNYRAWSPASSNDGIAYQSMLTANSLNNYRSLSPSPTRSPTRSGRSRPWCPSASVSSPGIPGFPQEISPAATYVPRPNTSADVYRNDSPASGPGSRAGSAMSGSRSAAGTPSMLKTPVQYKPVFSPAGSRSKLSTGIQAPLNGTTPATRKTQLPQPASRATPSAGAVSPNRPQSRGYGREATSPIPSYGASSASSRLPTSASRQRQVSSPSNQFGYLSHGPEGRSSPASSMQRGYYEERGQYSSRPGSATGSVSSVGRSAYSYRSYDEPSSPSATSTSSFSSTSRYHAQQHHQKSLPEMMEKMDIRIEDVEPYVPIRGDELDEEFARVVNASPIQIKVQRLSEGKYYFGGRLQEQGSGMTLVGGRLVLCRLMVYGRLAGEDDSGVSSGGSHSGTDDGLHVPSSGRPKSSMGRRSGTSTPSGDDQKKPSKVLVRVGGGWQDLDIFLLDHSSLASEGVAIRGY</sequence>
<feature type="compositionally biased region" description="Low complexity" evidence="4">
    <location>
        <begin position="595"/>
        <end position="613"/>
    </location>
</feature>
<dbReference type="GO" id="GO:0008017">
    <property type="term" value="F:microtubule binding"/>
    <property type="evidence" value="ECO:0007669"/>
    <property type="project" value="InterPro"/>
</dbReference>
<proteinExistence type="predicted"/>
<dbReference type="EMBL" id="JAAAUY010000056">
    <property type="protein sequence ID" value="KAF9336526.1"/>
    <property type="molecule type" value="Genomic_DNA"/>
</dbReference>
<dbReference type="InterPro" id="IPR036534">
    <property type="entry name" value="GAR_dom_sf"/>
</dbReference>
<dbReference type="GO" id="GO:0005816">
    <property type="term" value="C:spindle pole body"/>
    <property type="evidence" value="ECO:0007669"/>
    <property type="project" value="TreeGrafter"/>
</dbReference>
<dbReference type="InterPro" id="IPR013889">
    <property type="entry name" value="Karyogamy_KAR9"/>
</dbReference>
<comment type="subcellular location">
    <subcellularLocation>
        <location evidence="1">Cytoplasm</location>
        <location evidence="1">Cytoskeleton</location>
    </subcellularLocation>
</comment>
<feature type="compositionally biased region" description="Low complexity" evidence="4">
    <location>
        <begin position="835"/>
        <end position="849"/>
    </location>
</feature>
<evidence type="ECO:0000313" key="7">
    <source>
        <dbReference type="Proteomes" id="UP000696485"/>
    </source>
</evidence>
<keyword evidence="3" id="KW-0206">Cytoskeleton</keyword>
<dbReference type="GO" id="GO:0005938">
    <property type="term" value="C:cell cortex"/>
    <property type="evidence" value="ECO:0007669"/>
    <property type="project" value="TreeGrafter"/>
</dbReference>
<dbReference type="Gene3D" id="1.20.58.60">
    <property type="match status" value="1"/>
</dbReference>
<dbReference type="PROSITE" id="PS51460">
    <property type="entry name" value="GAR"/>
    <property type="match status" value="1"/>
</dbReference>
<feature type="region of interest" description="Disordered" evidence="4">
    <location>
        <begin position="25"/>
        <end position="66"/>
    </location>
</feature>
<evidence type="ECO:0000256" key="4">
    <source>
        <dbReference type="SAM" id="MobiDB-lite"/>
    </source>
</evidence>
<dbReference type="GO" id="GO:0043332">
    <property type="term" value="C:mating projection tip"/>
    <property type="evidence" value="ECO:0007669"/>
    <property type="project" value="TreeGrafter"/>
</dbReference>
<feature type="compositionally biased region" description="Low complexity" evidence="4">
    <location>
        <begin position="755"/>
        <end position="767"/>
    </location>
</feature>
<dbReference type="PANTHER" id="PTHR37271:SF1">
    <property type="entry name" value="KARYOGAMY PROTEIN KAR9"/>
    <property type="match status" value="1"/>
</dbReference>
<evidence type="ECO:0000256" key="1">
    <source>
        <dbReference type="ARBA" id="ARBA00004245"/>
    </source>
</evidence>
<evidence type="ECO:0000259" key="5">
    <source>
        <dbReference type="PROSITE" id="PS51460"/>
    </source>
</evidence>
<keyword evidence="2" id="KW-0963">Cytoplasm</keyword>
<feature type="compositionally biased region" description="Low complexity" evidence="4">
    <location>
        <begin position="653"/>
        <end position="674"/>
    </location>
</feature>
<gene>
    <name evidence="6" type="ORF">BG006_008327</name>
</gene>
<feature type="region of interest" description="Disordered" evidence="4">
    <location>
        <begin position="946"/>
        <end position="993"/>
    </location>
</feature>
<evidence type="ECO:0000313" key="6">
    <source>
        <dbReference type="EMBL" id="KAF9336526.1"/>
    </source>
</evidence>
<feature type="compositionally biased region" description="Polar residues" evidence="4">
    <location>
        <begin position="696"/>
        <end position="726"/>
    </location>
</feature>
<feature type="compositionally biased region" description="Polar residues" evidence="4">
    <location>
        <begin position="768"/>
        <end position="780"/>
    </location>
</feature>
<dbReference type="SUPFAM" id="SSF143575">
    <property type="entry name" value="GAS2 domain-like"/>
    <property type="match status" value="2"/>
</dbReference>
<evidence type="ECO:0000256" key="3">
    <source>
        <dbReference type="ARBA" id="ARBA00023212"/>
    </source>
</evidence>
<feature type="compositionally biased region" description="Low complexity" evidence="4">
    <location>
        <begin position="513"/>
        <end position="532"/>
    </location>
</feature>
<dbReference type="InterPro" id="IPR003108">
    <property type="entry name" value="GAR_dom"/>
</dbReference>
<dbReference type="Proteomes" id="UP000696485">
    <property type="component" value="Unassembled WGS sequence"/>
</dbReference>
<name>A0A9P5SS70_9FUNG</name>
<feature type="region of interest" description="Disordered" evidence="4">
    <location>
        <begin position="495"/>
        <end position="564"/>
    </location>
</feature>
<evidence type="ECO:0000256" key="2">
    <source>
        <dbReference type="ARBA" id="ARBA00022490"/>
    </source>
</evidence>
<protein>
    <recommendedName>
        <fullName evidence="5">GAR domain-containing protein</fullName>
    </recommendedName>
</protein>
<dbReference type="GO" id="GO:0030473">
    <property type="term" value="P:nuclear migration along microtubule"/>
    <property type="evidence" value="ECO:0007669"/>
    <property type="project" value="TreeGrafter"/>
</dbReference>
<dbReference type="SMART" id="SM00243">
    <property type="entry name" value="GAS2"/>
    <property type="match status" value="1"/>
</dbReference>
<keyword evidence="7" id="KW-1185">Reference proteome</keyword>
<reference evidence="6" key="1">
    <citation type="journal article" date="2020" name="Fungal Divers.">
        <title>Resolving the Mortierellaceae phylogeny through synthesis of multi-gene phylogenetics and phylogenomics.</title>
        <authorList>
            <person name="Vandepol N."/>
            <person name="Liber J."/>
            <person name="Desiro A."/>
            <person name="Na H."/>
            <person name="Kennedy M."/>
            <person name="Barry K."/>
            <person name="Grigoriev I.V."/>
            <person name="Miller A.N."/>
            <person name="O'Donnell K."/>
            <person name="Stajich J.E."/>
            <person name="Bonito G."/>
        </authorList>
    </citation>
    <scope>NUCLEOTIDE SEQUENCE</scope>
    <source>
        <strain evidence="6">NVP1</strain>
    </source>
</reference>
<dbReference type="SUPFAM" id="SSF46966">
    <property type="entry name" value="Spectrin repeat"/>
    <property type="match status" value="1"/>
</dbReference>
<feature type="compositionally biased region" description="Polar residues" evidence="4">
    <location>
        <begin position="806"/>
        <end position="822"/>
    </location>
</feature>
<comment type="caution">
    <text evidence="6">The sequence shown here is derived from an EMBL/GenBank/DDBJ whole genome shotgun (WGS) entry which is preliminary data.</text>
</comment>